<dbReference type="PANTHER" id="PTHR43861:SF3">
    <property type="entry name" value="PUTATIVE (AFU_ORTHOLOGUE AFUA_2G14390)-RELATED"/>
    <property type="match status" value="1"/>
</dbReference>
<keyword evidence="1 3" id="KW-0808">Transferase</keyword>
<accession>A0A0C2NAL5</accession>
<evidence type="ECO:0000313" key="4">
    <source>
        <dbReference type="Proteomes" id="UP000031672"/>
    </source>
</evidence>
<dbReference type="InterPro" id="IPR041698">
    <property type="entry name" value="Methyltransf_25"/>
</dbReference>
<organism evidence="3 4">
    <name type="scientific">Vibrio renipiscarius</name>
    <dbReference type="NCBI Taxonomy" id="1461322"/>
    <lineage>
        <taxon>Bacteria</taxon>
        <taxon>Pseudomonadati</taxon>
        <taxon>Pseudomonadota</taxon>
        <taxon>Gammaproteobacteria</taxon>
        <taxon>Vibrionales</taxon>
        <taxon>Vibrionaceae</taxon>
        <taxon>Vibrio</taxon>
    </lineage>
</organism>
<accession>A0A0C2K725</accession>
<feature type="domain" description="Methyltransferase" evidence="2">
    <location>
        <begin position="40"/>
        <end position="134"/>
    </location>
</feature>
<dbReference type="AlphaFoldDB" id="A0A0C2K725"/>
<dbReference type="PANTHER" id="PTHR43861">
    <property type="entry name" value="TRANS-ACONITATE 2-METHYLTRANSFERASE-RELATED"/>
    <property type="match status" value="1"/>
</dbReference>
<dbReference type="GO" id="GO:0032259">
    <property type="term" value="P:methylation"/>
    <property type="evidence" value="ECO:0007669"/>
    <property type="project" value="UniProtKB-KW"/>
</dbReference>
<sequence>MAINWDECANTWDSNTASIAYAEEAFSSLIKTIDITGTHVLDFGCGTGLLSQKLSTLVKDIVALDSSEAMIEQLDNKALMNVEPVVDMLTRGLVAIHPAFRNQFDLVVASSVCGLIPNYADVSDIIYSVLDKGGKLVQWDWLASDESDPQAMTPARAERVLTGVGFSEVTTSVPFEVTTEQGTLKVLMVVATK</sequence>
<evidence type="ECO:0000313" key="3">
    <source>
        <dbReference type="EMBL" id="KII76656.1"/>
    </source>
</evidence>
<evidence type="ECO:0000256" key="1">
    <source>
        <dbReference type="ARBA" id="ARBA00022679"/>
    </source>
</evidence>
<protein>
    <submittedName>
        <fullName evidence="3">SAM-dependent methyltransferase</fullName>
    </submittedName>
</protein>
<dbReference type="SUPFAM" id="SSF53335">
    <property type="entry name" value="S-adenosyl-L-methionine-dependent methyltransferases"/>
    <property type="match status" value="1"/>
</dbReference>
<gene>
    <name evidence="3" type="ORF">OJ16_17935</name>
</gene>
<comment type="caution">
    <text evidence="3">The sequence shown here is derived from an EMBL/GenBank/DDBJ whole genome shotgun (WGS) entry which is preliminary data.</text>
</comment>
<reference evidence="3 4" key="1">
    <citation type="submission" date="2014-11" db="EMBL/GenBank/DDBJ databases">
        <title>Draft Genome Sequence of Vibrio piscirenalis strains CECT 8603T and CECT 8604, two marine Gammaproteobacterium isolated from cultured gilthead sea bream (Sparus aurata).</title>
        <authorList>
            <person name="Arahal D.R."/>
            <person name="Rodrigo-Torres L."/>
            <person name="Lucena T."/>
            <person name="Pujalte M.J."/>
        </authorList>
    </citation>
    <scope>NUCLEOTIDE SEQUENCE [LARGE SCALE GENOMIC DNA]</scope>
    <source>
        <strain evidence="3 4">DCR 1-4-2</strain>
    </source>
</reference>
<name>A0A0C2K725_9VIBR</name>
<dbReference type="InterPro" id="IPR029063">
    <property type="entry name" value="SAM-dependent_MTases_sf"/>
</dbReference>
<dbReference type="CDD" id="cd02440">
    <property type="entry name" value="AdoMet_MTases"/>
    <property type="match status" value="1"/>
</dbReference>
<dbReference type="GO" id="GO:0008168">
    <property type="term" value="F:methyltransferase activity"/>
    <property type="evidence" value="ECO:0007669"/>
    <property type="project" value="UniProtKB-KW"/>
</dbReference>
<dbReference type="STRING" id="1461322.OJ16_17935"/>
<evidence type="ECO:0000259" key="2">
    <source>
        <dbReference type="Pfam" id="PF13649"/>
    </source>
</evidence>
<dbReference type="Proteomes" id="UP000031672">
    <property type="component" value="Unassembled WGS sequence"/>
</dbReference>
<proteinExistence type="predicted"/>
<dbReference type="Pfam" id="PF13649">
    <property type="entry name" value="Methyltransf_25"/>
    <property type="match status" value="1"/>
</dbReference>
<dbReference type="Gene3D" id="3.40.50.150">
    <property type="entry name" value="Vaccinia Virus protein VP39"/>
    <property type="match status" value="1"/>
</dbReference>
<dbReference type="OrthoDB" id="9791837at2"/>
<dbReference type="EMBL" id="JTKH01000024">
    <property type="protein sequence ID" value="KII76656.1"/>
    <property type="molecule type" value="Genomic_DNA"/>
</dbReference>
<dbReference type="RefSeq" id="WP_040992629.1">
    <property type="nucleotide sequence ID" value="NZ_JTKH01000024.1"/>
</dbReference>
<keyword evidence="3" id="KW-0489">Methyltransferase</keyword>
<keyword evidence="4" id="KW-1185">Reference proteome</keyword>